<dbReference type="Gene3D" id="1.10.287.110">
    <property type="entry name" value="DnaJ domain"/>
    <property type="match status" value="1"/>
</dbReference>
<evidence type="ECO:0000256" key="2">
    <source>
        <dbReference type="ARBA" id="ARBA00023016"/>
    </source>
</evidence>
<evidence type="ECO:0000256" key="1">
    <source>
        <dbReference type="ARBA" id="ARBA00022705"/>
    </source>
</evidence>
<dbReference type="PROSITE" id="PS00636">
    <property type="entry name" value="DNAJ_1"/>
    <property type="match status" value="1"/>
</dbReference>
<sequence length="327" mass="35165">MAPARDFYEVLGVPRTASQDEIQRAYRKLARKYHPDVNKAPEAEDRFKEASEAYAVLSDPEQRKRYDAFGEDFRRVPPDVDPETWARARAGAGAGAGGRAGAGAGGFGGFGGGFGARGAEEVDLEDLLGGIFGGRAGARRRQGGFGWGTIQGADQEAELELSVEEAYRGGHRRITLTGPGGPHTIDVDIPPGVTDGQRIRLGGQGGHGSDGGQRGDLYLVVRIMPHPRYRVDGRDITVRLPLTPWEAALGTTAPVDTPGGEAKVKVPGGTSCGRRLRLRGRGLPNPRGRPGDLFAEVQIMVPHQLSPEERRLFQELAATSSFDPRRR</sequence>
<dbReference type="Pfam" id="PF01556">
    <property type="entry name" value="DnaJ_C"/>
    <property type="match status" value="1"/>
</dbReference>
<proteinExistence type="predicted"/>
<reference evidence="5" key="1">
    <citation type="submission" date="2023-03" db="EMBL/GenBank/DDBJ databases">
        <title>Actinoallomurus iriomotensis NBRC 103681.</title>
        <authorList>
            <person name="Ichikawa N."/>
            <person name="Sato H."/>
            <person name="Tonouchi N."/>
        </authorList>
    </citation>
    <scope>NUCLEOTIDE SEQUENCE</scope>
    <source>
        <strain evidence="5">NBRC 103681</strain>
    </source>
</reference>
<keyword evidence="5" id="KW-0238">DNA-binding</keyword>
<keyword evidence="1" id="KW-0235">DNA replication</keyword>
<dbReference type="RefSeq" id="WP_285619435.1">
    <property type="nucleotide sequence ID" value="NZ_BSTJ01000002.1"/>
</dbReference>
<dbReference type="Gene3D" id="2.60.260.20">
    <property type="entry name" value="Urease metallochaperone UreE, N-terminal domain"/>
    <property type="match status" value="2"/>
</dbReference>
<gene>
    <name evidence="5" type="ORF">Airi01_021210</name>
</gene>
<dbReference type="InterPro" id="IPR018253">
    <property type="entry name" value="DnaJ_domain_CS"/>
</dbReference>
<dbReference type="GO" id="GO:0042026">
    <property type="term" value="P:protein refolding"/>
    <property type="evidence" value="ECO:0007669"/>
    <property type="project" value="TreeGrafter"/>
</dbReference>
<dbReference type="EMBL" id="BSTJ01000002">
    <property type="protein sequence ID" value="GLY73854.1"/>
    <property type="molecule type" value="Genomic_DNA"/>
</dbReference>
<dbReference type="Proteomes" id="UP001165135">
    <property type="component" value="Unassembled WGS sequence"/>
</dbReference>
<dbReference type="SUPFAM" id="SSF49493">
    <property type="entry name" value="HSP40/DnaJ peptide-binding domain"/>
    <property type="match status" value="2"/>
</dbReference>
<protein>
    <submittedName>
        <fullName evidence="5">DNA-binding protein</fullName>
    </submittedName>
</protein>
<dbReference type="InterPro" id="IPR036869">
    <property type="entry name" value="J_dom_sf"/>
</dbReference>
<accession>A0A9W6VNK3</accession>
<dbReference type="PROSITE" id="PS50076">
    <property type="entry name" value="DNAJ_2"/>
    <property type="match status" value="1"/>
</dbReference>
<dbReference type="GO" id="GO:0051082">
    <property type="term" value="F:unfolded protein binding"/>
    <property type="evidence" value="ECO:0007669"/>
    <property type="project" value="InterPro"/>
</dbReference>
<dbReference type="SUPFAM" id="SSF46565">
    <property type="entry name" value="Chaperone J-domain"/>
    <property type="match status" value="1"/>
</dbReference>
<feature type="domain" description="J" evidence="4">
    <location>
        <begin position="6"/>
        <end position="70"/>
    </location>
</feature>
<dbReference type="FunFam" id="2.60.260.20:FF:000013">
    <property type="entry name" value="DnaJ subfamily B member 11"/>
    <property type="match status" value="1"/>
</dbReference>
<dbReference type="Pfam" id="PF00226">
    <property type="entry name" value="DnaJ"/>
    <property type="match status" value="1"/>
</dbReference>
<dbReference type="InterPro" id="IPR002939">
    <property type="entry name" value="DnaJ_C"/>
</dbReference>
<keyword evidence="2" id="KW-0346">Stress response</keyword>
<comment type="caution">
    <text evidence="5">The sequence shown here is derived from an EMBL/GenBank/DDBJ whole genome shotgun (WGS) entry which is preliminary data.</text>
</comment>
<keyword evidence="3" id="KW-0143">Chaperone</keyword>
<dbReference type="CDD" id="cd06257">
    <property type="entry name" value="DnaJ"/>
    <property type="match status" value="1"/>
</dbReference>
<dbReference type="CDD" id="cd10747">
    <property type="entry name" value="DnaJ_C"/>
    <property type="match status" value="1"/>
</dbReference>
<dbReference type="AlphaFoldDB" id="A0A9W6VNK3"/>
<evidence type="ECO:0000313" key="6">
    <source>
        <dbReference type="Proteomes" id="UP001165135"/>
    </source>
</evidence>
<dbReference type="PANTHER" id="PTHR43096">
    <property type="entry name" value="DNAJ HOMOLOG 1, MITOCHONDRIAL-RELATED"/>
    <property type="match status" value="1"/>
</dbReference>
<evidence type="ECO:0000313" key="5">
    <source>
        <dbReference type="EMBL" id="GLY73854.1"/>
    </source>
</evidence>
<dbReference type="PRINTS" id="PR00625">
    <property type="entry name" value="JDOMAIN"/>
</dbReference>
<evidence type="ECO:0000259" key="4">
    <source>
        <dbReference type="PROSITE" id="PS50076"/>
    </source>
</evidence>
<dbReference type="InterPro" id="IPR001623">
    <property type="entry name" value="DnaJ_domain"/>
</dbReference>
<dbReference type="InterPro" id="IPR008971">
    <property type="entry name" value="HSP40/DnaJ_pept-bd"/>
</dbReference>
<evidence type="ECO:0000256" key="3">
    <source>
        <dbReference type="ARBA" id="ARBA00023186"/>
    </source>
</evidence>
<dbReference type="GO" id="GO:0005737">
    <property type="term" value="C:cytoplasm"/>
    <property type="evidence" value="ECO:0007669"/>
    <property type="project" value="TreeGrafter"/>
</dbReference>
<dbReference type="GO" id="GO:0003677">
    <property type="term" value="F:DNA binding"/>
    <property type="evidence" value="ECO:0007669"/>
    <property type="project" value="UniProtKB-KW"/>
</dbReference>
<dbReference type="SMART" id="SM00271">
    <property type="entry name" value="DnaJ"/>
    <property type="match status" value="1"/>
</dbReference>
<dbReference type="PANTHER" id="PTHR43096:SF54">
    <property type="entry name" value="CHAPERONE PROTEIN DNAJ 1"/>
    <property type="match status" value="1"/>
</dbReference>
<organism evidence="5 6">
    <name type="scientific">Actinoallomurus iriomotensis</name>
    <dbReference type="NCBI Taxonomy" id="478107"/>
    <lineage>
        <taxon>Bacteria</taxon>
        <taxon>Bacillati</taxon>
        <taxon>Actinomycetota</taxon>
        <taxon>Actinomycetes</taxon>
        <taxon>Streptosporangiales</taxon>
        <taxon>Thermomonosporaceae</taxon>
        <taxon>Actinoallomurus</taxon>
    </lineage>
</organism>
<name>A0A9W6VNK3_9ACTN</name>